<evidence type="ECO:0000313" key="2">
    <source>
        <dbReference type="EMBL" id="EMD62685.1"/>
    </source>
</evidence>
<evidence type="ECO:0000313" key="3">
    <source>
        <dbReference type="Proteomes" id="UP000016934"/>
    </source>
</evidence>
<gene>
    <name evidence="2" type="ORF">COCSADRAFT_38559</name>
</gene>
<name>M2SK46_COCSN</name>
<reference evidence="3" key="2">
    <citation type="journal article" date="2013" name="PLoS Genet.">
        <title>Comparative genome structure, secondary metabolite, and effector coding capacity across Cochliobolus pathogens.</title>
        <authorList>
            <person name="Condon B.J."/>
            <person name="Leng Y."/>
            <person name="Wu D."/>
            <person name="Bushley K.E."/>
            <person name="Ohm R.A."/>
            <person name="Otillar R."/>
            <person name="Martin J."/>
            <person name="Schackwitz W."/>
            <person name="Grimwood J."/>
            <person name="MohdZainudin N."/>
            <person name="Xue C."/>
            <person name="Wang R."/>
            <person name="Manning V.A."/>
            <person name="Dhillon B."/>
            <person name="Tu Z.J."/>
            <person name="Steffenson B.J."/>
            <person name="Salamov A."/>
            <person name="Sun H."/>
            <person name="Lowry S."/>
            <person name="LaButti K."/>
            <person name="Han J."/>
            <person name="Copeland A."/>
            <person name="Lindquist E."/>
            <person name="Barry K."/>
            <person name="Schmutz J."/>
            <person name="Baker S.E."/>
            <person name="Ciuffetti L.M."/>
            <person name="Grigoriev I.V."/>
            <person name="Zhong S."/>
            <person name="Turgeon B.G."/>
        </authorList>
    </citation>
    <scope>NUCLEOTIDE SEQUENCE [LARGE SCALE GENOMIC DNA]</scope>
    <source>
        <strain evidence="3">ND90Pr / ATCC 201652</strain>
    </source>
</reference>
<dbReference type="KEGG" id="bsc:COCSADRAFT_38559"/>
<dbReference type="EMBL" id="KB445646">
    <property type="protein sequence ID" value="EMD62685.1"/>
    <property type="molecule type" value="Genomic_DNA"/>
</dbReference>
<dbReference type="Proteomes" id="UP000016934">
    <property type="component" value="Unassembled WGS sequence"/>
</dbReference>
<keyword evidence="3" id="KW-1185">Reference proteome</keyword>
<dbReference type="RefSeq" id="XP_007701645.1">
    <property type="nucleotide sequence ID" value="XM_007703455.1"/>
</dbReference>
<sequence length="106" mass="12248">MPSMRTSSEVSHEDGVDHFADFDGTHTPQEDGESCESFEDGPSYTTSENENSHCDQQVNQSERQHQDGNRISDQRNWIRRIWVWLKKITDTFLARTFRLVLHHGGG</sequence>
<evidence type="ECO:0000256" key="1">
    <source>
        <dbReference type="SAM" id="MobiDB-lite"/>
    </source>
</evidence>
<dbReference type="AlphaFoldDB" id="M2SK46"/>
<organism evidence="2 3">
    <name type="scientific">Cochliobolus sativus (strain ND90Pr / ATCC 201652)</name>
    <name type="common">Common root rot and spot blotch fungus</name>
    <name type="synonym">Bipolaris sorokiniana</name>
    <dbReference type="NCBI Taxonomy" id="665912"/>
    <lineage>
        <taxon>Eukaryota</taxon>
        <taxon>Fungi</taxon>
        <taxon>Dikarya</taxon>
        <taxon>Ascomycota</taxon>
        <taxon>Pezizomycotina</taxon>
        <taxon>Dothideomycetes</taxon>
        <taxon>Pleosporomycetidae</taxon>
        <taxon>Pleosporales</taxon>
        <taxon>Pleosporineae</taxon>
        <taxon>Pleosporaceae</taxon>
        <taxon>Bipolaris</taxon>
    </lineage>
</organism>
<protein>
    <submittedName>
        <fullName evidence="2">Uncharacterized protein</fullName>
    </submittedName>
</protein>
<feature type="compositionally biased region" description="Polar residues" evidence="1">
    <location>
        <begin position="43"/>
        <end position="61"/>
    </location>
</feature>
<reference evidence="2 3" key="1">
    <citation type="journal article" date="2012" name="PLoS Pathog.">
        <title>Diverse lifestyles and strategies of plant pathogenesis encoded in the genomes of eighteen Dothideomycetes fungi.</title>
        <authorList>
            <person name="Ohm R.A."/>
            <person name="Feau N."/>
            <person name="Henrissat B."/>
            <person name="Schoch C.L."/>
            <person name="Horwitz B.A."/>
            <person name="Barry K.W."/>
            <person name="Condon B.J."/>
            <person name="Copeland A.C."/>
            <person name="Dhillon B."/>
            <person name="Glaser F."/>
            <person name="Hesse C.N."/>
            <person name="Kosti I."/>
            <person name="LaButti K."/>
            <person name="Lindquist E.A."/>
            <person name="Lucas S."/>
            <person name="Salamov A.A."/>
            <person name="Bradshaw R.E."/>
            <person name="Ciuffetti L."/>
            <person name="Hamelin R.C."/>
            <person name="Kema G.H.J."/>
            <person name="Lawrence C."/>
            <person name="Scott J.A."/>
            <person name="Spatafora J.W."/>
            <person name="Turgeon B.G."/>
            <person name="de Wit P.J.G.M."/>
            <person name="Zhong S."/>
            <person name="Goodwin S.B."/>
            <person name="Grigoriev I.V."/>
        </authorList>
    </citation>
    <scope>NUCLEOTIDE SEQUENCE [LARGE SCALE GENOMIC DNA]</scope>
    <source>
        <strain evidence="3">ND90Pr / ATCC 201652</strain>
    </source>
</reference>
<dbReference type="GeneID" id="19139279"/>
<feature type="compositionally biased region" description="Acidic residues" evidence="1">
    <location>
        <begin position="30"/>
        <end position="39"/>
    </location>
</feature>
<feature type="compositionally biased region" description="Basic and acidic residues" evidence="1">
    <location>
        <begin position="10"/>
        <end position="24"/>
    </location>
</feature>
<proteinExistence type="predicted"/>
<feature type="region of interest" description="Disordered" evidence="1">
    <location>
        <begin position="1"/>
        <end position="71"/>
    </location>
</feature>
<dbReference type="HOGENOM" id="CLU_2223012_0_0_1"/>
<accession>M2SK46</accession>
<dbReference type="OMA" id="WIRRIWV"/>
<feature type="compositionally biased region" description="Basic and acidic residues" evidence="1">
    <location>
        <begin position="62"/>
        <end position="71"/>
    </location>
</feature>
<dbReference type="OrthoDB" id="3678684at2759"/>